<dbReference type="SMART" id="SM00448">
    <property type="entry name" value="REC"/>
    <property type="match status" value="1"/>
</dbReference>
<dbReference type="InterPro" id="IPR008979">
    <property type="entry name" value="Galactose-bd-like_sf"/>
</dbReference>
<keyword evidence="5" id="KW-0547">Nucleotide-binding</keyword>
<proteinExistence type="predicted"/>
<protein>
    <recommendedName>
        <fullName evidence="2">histidine kinase</fullName>
        <ecNumber evidence="2">2.7.13.3</ecNumber>
    </recommendedName>
</protein>
<dbReference type="EMBL" id="CP137624">
    <property type="protein sequence ID" value="WPK13782.1"/>
    <property type="molecule type" value="Genomic_DNA"/>
</dbReference>
<evidence type="ECO:0000256" key="6">
    <source>
        <dbReference type="ARBA" id="ARBA00022777"/>
    </source>
</evidence>
<evidence type="ECO:0000256" key="9">
    <source>
        <dbReference type="PROSITE-ProRule" id="PRU00169"/>
    </source>
</evidence>
<accession>A0ABZ0RZV4</accession>
<dbReference type="Gene3D" id="3.40.50.2300">
    <property type="match status" value="1"/>
</dbReference>
<keyword evidence="10" id="KW-0175">Coiled coil</keyword>
<dbReference type="InterPro" id="IPR003661">
    <property type="entry name" value="HisK_dim/P_dom"/>
</dbReference>
<dbReference type="InterPro" id="IPR010559">
    <property type="entry name" value="Sig_transdc_His_kin_internal"/>
</dbReference>
<evidence type="ECO:0000256" key="2">
    <source>
        <dbReference type="ARBA" id="ARBA00012438"/>
    </source>
</evidence>
<feature type="transmembrane region" description="Helical" evidence="11">
    <location>
        <begin position="191"/>
        <end position="213"/>
    </location>
</feature>
<dbReference type="RefSeq" id="WP_319838226.1">
    <property type="nucleotide sequence ID" value="NZ_CP137624.1"/>
</dbReference>
<comment type="catalytic activity">
    <reaction evidence="1">
        <text>ATP + protein L-histidine = ADP + protein N-phospho-L-histidine.</text>
        <dbReference type="EC" id="2.7.13.3"/>
    </reaction>
</comment>
<dbReference type="Gene3D" id="3.30.565.10">
    <property type="entry name" value="Histidine kinase-like ATPase, C-terminal domain"/>
    <property type="match status" value="2"/>
</dbReference>
<feature type="transmembrane region" description="Helical" evidence="11">
    <location>
        <begin position="256"/>
        <end position="274"/>
    </location>
</feature>
<keyword evidence="8" id="KW-0902">Two-component regulatory system</keyword>
<dbReference type="CDD" id="cd17574">
    <property type="entry name" value="REC_OmpR"/>
    <property type="match status" value="1"/>
</dbReference>
<dbReference type="PRINTS" id="PR00344">
    <property type="entry name" value="BCTRLSENSOR"/>
</dbReference>
<dbReference type="InterPro" id="IPR001789">
    <property type="entry name" value="Sig_transdc_resp-reg_receiver"/>
</dbReference>
<dbReference type="PROSITE" id="PS50109">
    <property type="entry name" value="HIS_KIN"/>
    <property type="match status" value="2"/>
</dbReference>
<sequence>MNLKSFYFFILSFLSLFVLGEKAFASETTIIDISKVESDTFYTNLNGNWTFFEQALLMPNEVNGRKGTTVSIPSSFLNQTGDVNTFGTYTTTIKIPERYIGQSLAIYIPYEYSAYTLFVNNIELLSNGTVGTNSITHQAEMAPKAGYFMPDSTEVQLTLQLSSFAHIRGGFENPIYIGEVAALSRTVSIDLMINLFLIGAIFIISLFMLLLAFYSRGTTIFIFALFTALIAIRSLFAVPFYYTILFPFISWETGTQLEYILTTATSMFYVMLLWKWHEQEFSKKVMYFLVVIHLSLIIIISFTQPVFFQDLFFKVFTLTIPTFFYLLYVVYRSIRRNNYIAKVNAIGTFLIFFAFFNDYAIGNNWYDGVEIMLPAIGLYIMIHVVVLSRDFAHSIRKIHQQNEHLSVLNKSNEQLATQLQKEMKQKDNFLANTSHELRNPLHGIINITQSILQNAKAPLNNEFMEDLKLQLTIARHMARTLDDLLDITRLKEHRIQLNKKAVNLQATVVGVVDMLNVLIEQKNVRIDVHIANDFPNVAADSNRLIQILFNLLHNAIKYTHEGSITIEAETKDDIAHIHVKDTGIGIQPELLPVIFSPYEQGDSSMTSIGGGLGLGLNICQQLVHMQNGTISVSSIVGQGSIFTFTLPLADDTLQEETNLTLTPTMDAKYLTTADNSFLSHTPMQSSSTTEGFLVNKPKILIVDDDAVNLKILVNVLSKENYEMTTVTSGHEALYQLKKEKWDLVISDVMMPNMSGYELTHAIREHYALSELPIILLTARSNVEDIYAGFVAGANDYVTKPVEALELRARVHALTALQASIRDRLGVEAAWLQAQLRPHFILNTINAIISLSEIDFQKMLTLLDQFSYYLQSSFQLKNVHQTIPISSELELLKSYLYIEQTRFEDRLHIVWDADDLEDSVMIPPLVLQTLVENAINHGILEKVSGGTVTIRIHSKELGTEISIIDDGVGMSEGQVQSLFNISPSEQRGIGLLNTEQRLQRLYGKGLSITSKLNEGTTVSFTLPN</sequence>
<dbReference type="Gene3D" id="1.10.287.130">
    <property type="match status" value="1"/>
</dbReference>
<keyword evidence="6" id="KW-0418">Kinase</keyword>
<feature type="domain" description="Histidine kinase" evidence="12">
    <location>
        <begin position="432"/>
        <end position="650"/>
    </location>
</feature>
<gene>
    <name evidence="14" type="ORF">R6U77_09010</name>
</gene>
<evidence type="ECO:0000256" key="7">
    <source>
        <dbReference type="ARBA" id="ARBA00022840"/>
    </source>
</evidence>
<dbReference type="PANTHER" id="PTHR43047:SF64">
    <property type="entry name" value="HISTIDINE KINASE CONTAINING CHEY-HOMOLOGOUS RECEIVER DOMAIN AND PAS DOMAIN-RELATED"/>
    <property type="match status" value="1"/>
</dbReference>
<evidence type="ECO:0000256" key="10">
    <source>
        <dbReference type="SAM" id="Coils"/>
    </source>
</evidence>
<dbReference type="InterPro" id="IPR005467">
    <property type="entry name" value="His_kinase_dom"/>
</dbReference>
<keyword evidence="3 9" id="KW-0597">Phosphoprotein</keyword>
<dbReference type="Pfam" id="PF06580">
    <property type="entry name" value="His_kinase"/>
    <property type="match status" value="1"/>
</dbReference>
<feature type="modified residue" description="4-aspartylphosphate" evidence="9">
    <location>
        <position position="747"/>
    </location>
</feature>
<keyword evidence="4" id="KW-0808">Transferase</keyword>
<evidence type="ECO:0000256" key="5">
    <source>
        <dbReference type="ARBA" id="ARBA00022741"/>
    </source>
</evidence>
<evidence type="ECO:0000313" key="14">
    <source>
        <dbReference type="EMBL" id="WPK13782.1"/>
    </source>
</evidence>
<dbReference type="Pfam" id="PF02518">
    <property type="entry name" value="HATPase_c"/>
    <property type="match status" value="2"/>
</dbReference>
<keyword evidence="15" id="KW-1185">Reference proteome</keyword>
<keyword evidence="11" id="KW-0472">Membrane</keyword>
<evidence type="ECO:0000259" key="13">
    <source>
        <dbReference type="PROSITE" id="PS50110"/>
    </source>
</evidence>
<evidence type="ECO:0000313" key="15">
    <source>
        <dbReference type="Proteomes" id="UP001322664"/>
    </source>
</evidence>
<keyword evidence="11" id="KW-1133">Transmembrane helix</keyword>
<evidence type="ECO:0000256" key="3">
    <source>
        <dbReference type="ARBA" id="ARBA00022553"/>
    </source>
</evidence>
<dbReference type="SUPFAM" id="SSF49785">
    <property type="entry name" value="Galactose-binding domain-like"/>
    <property type="match status" value="1"/>
</dbReference>
<dbReference type="Pfam" id="PF00072">
    <property type="entry name" value="Response_reg"/>
    <property type="match status" value="1"/>
</dbReference>
<reference evidence="14 15" key="1">
    <citation type="submission" date="2023-09" db="EMBL/GenBank/DDBJ databases">
        <authorList>
            <person name="Page C.A."/>
            <person name="Perez-Diaz I.M."/>
        </authorList>
    </citation>
    <scope>NUCLEOTIDE SEQUENCE [LARGE SCALE GENOMIC DNA]</scope>
    <source>
        <strain evidence="14 15">Ll15</strain>
    </source>
</reference>
<evidence type="ECO:0000256" key="8">
    <source>
        <dbReference type="ARBA" id="ARBA00023012"/>
    </source>
</evidence>
<dbReference type="InterPro" id="IPR004358">
    <property type="entry name" value="Sig_transdc_His_kin-like_C"/>
</dbReference>
<keyword evidence="7 14" id="KW-0067">ATP-binding</keyword>
<dbReference type="InterPro" id="IPR011006">
    <property type="entry name" value="CheY-like_superfamily"/>
</dbReference>
<dbReference type="Proteomes" id="UP001322664">
    <property type="component" value="Chromosome"/>
</dbReference>
<dbReference type="PANTHER" id="PTHR43047">
    <property type="entry name" value="TWO-COMPONENT HISTIDINE PROTEIN KINASE"/>
    <property type="match status" value="1"/>
</dbReference>
<feature type="transmembrane region" description="Helical" evidence="11">
    <location>
        <begin position="220"/>
        <end position="244"/>
    </location>
</feature>
<dbReference type="SUPFAM" id="SSF47384">
    <property type="entry name" value="Homodimeric domain of signal transducing histidine kinase"/>
    <property type="match status" value="1"/>
</dbReference>
<organism evidence="14 15">
    <name type="scientific">Lysinibacillus louembei</name>
    <dbReference type="NCBI Taxonomy" id="1470088"/>
    <lineage>
        <taxon>Bacteria</taxon>
        <taxon>Bacillati</taxon>
        <taxon>Bacillota</taxon>
        <taxon>Bacilli</taxon>
        <taxon>Bacillales</taxon>
        <taxon>Bacillaceae</taxon>
        <taxon>Lysinibacillus</taxon>
    </lineage>
</organism>
<dbReference type="SUPFAM" id="SSF52172">
    <property type="entry name" value="CheY-like"/>
    <property type="match status" value="1"/>
</dbReference>
<dbReference type="InterPro" id="IPR003594">
    <property type="entry name" value="HATPase_dom"/>
</dbReference>
<feature type="domain" description="Response regulatory" evidence="13">
    <location>
        <begin position="698"/>
        <end position="814"/>
    </location>
</feature>
<dbReference type="SUPFAM" id="SSF55874">
    <property type="entry name" value="ATPase domain of HSP90 chaperone/DNA topoisomerase II/histidine kinase"/>
    <property type="match status" value="2"/>
</dbReference>
<dbReference type="CDD" id="cd00082">
    <property type="entry name" value="HisKA"/>
    <property type="match status" value="1"/>
</dbReference>
<keyword evidence="11" id="KW-0812">Transmembrane</keyword>
<dbReference type="InterPro" id="IPR036097">
    <property type="entry name" value="HisK_dim/P_sf"/>
</dbReference>
<feature type="domain" description="Histidine kinase" evidence="12">
    <location>
        <begin position="925"/>
        <end position="1023"/>
    </location>
</feature>
<dbReference type="PROSITE" id="PS50110">
    <property type="entry name" value="RESPONSE_REGULATORY"/>
    <property type="match status" value="1"/>
</dbReference>
<evidence type="ECO:0000256" key="1">
    <source>
        <dbReference type="ARBA" id="ARBA00000085"/>
    </source>
</evidence>
<feature type="transmembrane region" description="Helical" evidence="11">
    <location>
        <begin position="286"/>
        <end position="305"/>
    </location>
</feature>
<feature type="transmembrane region" description="Helical" evidence="11">
    <location>
        <begin position="343"/>
        <end position="362"/>
    </location>
</feature>
<evidence type="ECO:0000256" key="11">
    <source>
        <dbReference type="SAM" id="Phobius"/>
    </source>
</evidence>
<dbReference type="EC" id="2.7.13.3" evidence="2"/>
<dbReference type="SMART" id="SM00388">
    <property type="entry name" value="HisKA"/>
    <property type="match status" value="1"/>
</dbReference>
<dbReference type="SMART" id="SM00387">
    <property type="entry name" value="HATPase_c"/>
    <property type="match status" value="2"/>
</dbReference>
<dbReference type="GO" id="GO:0005524">
    <property type="term" value="F:ATP binding"/>
    <property type="evidence" value="ECO:0007669"/>
    <property type="project" value="UniProtKB-KW"/>
</dbReference>
<evidence type="ECO:0000259" key="12">
    <source>
        <dbReference type="PROSITE" id="PS50109"/>
    </source>
</evidence>
<name>A0ABZ0RZV4_9BACI</name>
<dbReference type="InterPro" id="IPR036890">
    <property type="entry name" value="HATPase_C_sf"/>
</dbReference>
<feature type="transmembrane region" description="Helical" evidence="11">
    <location>
        <begin position="311"/>
        <end position="331"/>
    </location>
</feature>
<evidence type="ECO:0000256" key="4">
    <source>
        <dbReference type="ARBA" id="ARBA00022679"/>
    </source>
</evidence>
<dbReference type="Pfam" id="PF00512">
    <property type="entry name" value="HisKA"/>
    <property type="match status" value="1"/>
</dbReference>
<feature type="coiled-coil region" evidence="10">
    <location>
        <begin position="405"/>
        <end position="432"/>
    </location>
</feature>